<keyword evidence="2" id="KW-0489">Methyltransferase</keyword>
<dbReference type="InterPro" id="IPR029063">
    <property type="entry name" value="SAM-dependent_MTases_sf"/>
</dbReference>
<accession>A0A1Q2KVK4</accession>
<dbReference type="GO" id="GO:0008757">
    <property type="term" value="F:S-adenosylmethionine-dependent methyltransferase activity"/>
    <property type="evidence" value="ECO:0007669"/>
    <property type="project" value="InterPro"/>
</dbReference>
<dbReference type="CDD" id="cd02440">
    <property type="entry name" value="AdoMet_MTases"/>
    <property type="match status" value="1"/>
</dbReference>
<evidence type="ECO:0000313" key="3">
    <source>
        <dbReference type="Proteomes" id="UP000188184"/>
    </source>
</evidence>
<dbReference type="SUPFAM" id="SSF53335">
    <property type="entry name" value="S-adenosyl-L-methionine-dependent methyltransferases"/>
    <property type="match status" value="1"/>
</dbReference>
<reference evidence="2 3" key="1">
    <citation type="submission" date="2017-02" db="EMBL/GenBank/DDBJ databases">
        <title>The complete genomic sequence of a novel cold adapted crude oil-degrading bacterium Planococcus qaidamina Y42.</title>
        <authorList>
            <person name="Yang R."/>
        </authorList>
    </citation>
    <scope>NUCLEOTIDE SEQUENCE [LARGE SCALE GENOMIC DNA]</scope>
    <source>
        <strain evidence="2 3">Y42</strain>
    </source>
</reference>
<dbReference type="OrthoDB" id="9795864at2"/>
<dbReference type="KEGG" id="pmar:B0X71_03295"/>
<dbReference type="EMBL" id="CP019640">
    <property type="protein sequence ID" value="AQQ52230.1"/>
    <property type="molecule type" value="Genomic_DNA"/>
</dbReference>
<evidence type="ECO:0000313" key="2">
    <source>
        <dbReference type="EMBL" id="AQQ52230.1"/>
    </source>
</evidence>
<dbReference type="PANTHER" id="PTHR43460:SF1">
    <property type="entry name" value="METHYLTRANSFERASE TYPE 11 DOMAIN-CONTAINING PROTEIN"/>
    <property type="match status" value="1"/>
</dbReference>
<dbReference type="Pfam" id="PF08241">
    <property type="entry name" value="Methyltransf_11"/>
    <property type="match status" value="1"/>
</dbReference>
<name>A0A1Q2KVK4_9BACL</name>
<dbReference type="InterPro" id="IPR013216">
    <property type="entry name" value="Methyltransf_11"/>
</dbReference>
<dbReference type="Gene3D" id="3.40.50.150">
    <property type="entry name" value="Vaccinia Virus protein VP39"/>
    <property type="match status" value="1"/>
</dbReference>
<dbReference type="AlphaFoldDB" id="A0A1Q2KVK4"/>
<sequence length="258" mass="29266">MRNDPLFTAFINDAAQPFSGWDFSFIIGTGRLQNGLLPWSYGSLILPYIRNAHSMLDMGTGGGEFLSKLQLFPHVVCATEGYVPNVPVAKARLEPLGVRIEQEHDKEAQPFEDGAFDLIINRHKSYSAKEVRRMLKDGGTFITQQVGGLDCAEINEALGVPMNPRTVYSALETRQKELESEGLQVTLSREASPPQRFYDIGALIYYLKAIPWQVPDFDVERHMDELYVIHKGIQENGYFEATQRRFLLVAKRRNDLKK</sequence>
<dbReference type="Proteomes" id="UP000188184">
    <property type="component" value="Chromosome"/>
</dbReference>
<protein>
    <submittedName>
        <fullName evidence="2">SAM-dependent methyltransferase</fullName>
    </submittedName>
</protein>
<dbReference type="RefSeq" id="WP_077588105.1">
    <property type="nucleotide sequence ID" value="NZ_CP019640.1"/>
</dbReference>
<dbReference type="InterPro" id="IPR052939">
    <property type="entry name" value="23S_rRNA_MeTrnsfrase_RlmA"/>
</dbReference>
<keyword evidence="3" id="KW-1185">Reference proteome</keyword>
<dbReference type="GO" id="GO:0032259">
    <property type="term" value="P:methylation"/>
    <property type="evidence" value="ECO:0007669"/>
    <property type="project" value="UniProtKB-KW"/>
</dbReference>
<evidence type="ECO:0000259" key="1">
    <source>
        <dbReference type="Pfam" id="PF08241"/>
    </source>
</evidence>
<keyword evidence="2" id="KW-0808">Transferase</keyword>
<proteinExistence type="predicted"/>
<gene>
    <name evidence="2" type="ORF">B0X71_03295</name>
</gene>
<dbReference type="PANTHER" id="PTHR43460">
    <property type="entry name" value="METHYLTRANSFERASE"/>
    <property type="match status" value="1"/>
</dbReference>
<feature type="domain" description="Methyltransferase type 11" evidence="1">
    <location>
        <begin position="56"/>
        <end position="142"/>
    </location>
</feature>
<organism evidence="2 3">
    <name type="scientific">Planococcus lenghuensis</name>
    <dbReference type="NCBI Taxonomy" id="2213202"/>
    <lineage>
        <taxon>Bacteria</taxon>
        <taxon>Bacillati</taxon>
        <taxon>Bacillota</taxon>
        <taxon>Bacilli</taxon>
        <taxon>Bacillales</taxon>
        <taxon>Caryophanaceae</taxon>
        <taxon>Planococcus</taxon>
    </lineage>
</organism>